<protein>
    <submittedName>
        <fullName evidence="2">Unannotated protein</fullName>
    </submittedName>
</protein>
<gene>
    <name evidence="2" type="ORF">UFOPK3610_01789</name>
</gene>
<dbReference type="EMBL" id="CAFBMR010000114">
    <property type="protein sequence ID" value="CAB4928119.1"/>
    <property type="molecule type" value="Genomic_DNA"/>
</dbReference>
<organism evidence="2">
    <name type="scientific">freshwater metagenome</name>
    <dbReference type="NCBI Taxonomy" id="449393"/>
    <lineage>
        <taxon>unclassified sequences</taxon>
        <taxon>metagenomes</taxon>
        <taxon>ecological metagenomes</taxon>
    </lineage>
</organism>
<reference evidence="2" key="1">
    <citation type="submission" date="2020-05" db="EMBL/GenBank/DDBJ databases">
        <authorList>
            <person name="Chiriac C."/>
            <person name="Salcher M."/>
            <person name="Ghai R."/>
            <person name="Kavagutti S V."/>
        </authorList>
    </citation>
    <scope>NUCLEOTIDE SEQUENCE</scope>
</reference>
<feature type="region of interest" description="Disordered" evidence="1">
    <location>
        <begin position="98"/>
        <end position="124"/>
    </location>
</feature>
<sequence>MSPRDGGIGVADLDDKVSTFNRLGRLRRFPVLSHRKHVDVVVLAVAVGEFAVDRDCTEDTVLVVAVEVPRKSLGEIKRRVSVNLSLHGECRDVLRGLSGRGDCDRQSRDSEGDGGNRPALGGAH</sequence>
<accession>A0A6J7IB99</accession>
<evidence type="ECO:0000313" key="2">
    <source>
        <dbReference type="EMBL" id="CAB4928119.1"/>
    </source>
</evidence>
<proteinExistence type="predicted"/>
<dbReference type="AlphaFoldDB" id="A0A6J7IB99"/>
<name>A0A6J7IB99_9ZZZZ</name>
<evidence type="ECO:0000256" key="1">
    <source>
        <dbReference type="SAM" id="MobiDB-lite"/>
    </source>
</evidence>
<feature type="compositionally biased region" description="Basic and acidic residues" evidence="1">
    <location>
        <begin position="101"/>
        <end position="111"/>
    </location>
</feature>